<keyword evidence="4" id="KW-0813">Transport</keyword>
<evidence type="ECO:0000313" key="14">
    <source>
        <dbReference type="Proteomes" id="UP001527925"/>
    </source>
</evidence>
<evidence type="ECO:0000313" key="13">
    <source>
        <dbReference type="EMBL" id="KAL2918197.1"/>
    </source>
</evidence>
<evidence type="ECO:0000256" key="6">
    <source>
        <dbReference type="ARBA" id="ARBA00023034"/>
    </source>
</evidence>
<feature type="compositionally biased region" description="Low complexity" evidence="10">
    <location>
        <begin position="61"/>
        <end position="71"/>
    </location>
</feature>
<comment type="subcellular location">
    <subcellularLocation>
        <location evidence="1">Golgi apparatus membrane</location>
        <topology evidence="1">Peripheral membrane protein</topology>
    </subcellularLocation>
</comment>
<evidence type="ECO:0000256" key="8">
    <source>
        <dbReference type="ARBA" id="ARBA00031339"/>
    </source>
</evidence>
<feature type="region of interest" description="Disordered" evidence="10">
    <location>
        <begin position="48"/>
        <end position="77"/>
    </location>
</feature>
<keyword evidence="6" id="KW-0333">Golgi apparatus</keyword>
<comment type="similarity">
    <text evidence="2">Belongs to the COG3 family.</text>
</comment>
<evidence type="ECO:0000256" key="5">
    <source>
        <dbReference type="ARBA" id="ARBA00022927"/>
    </source>
</evidence>
<accession>A0ABR4NFA2</accession>
<evidence type="ECO:0000259" key="11">
    <source>
        <dbReference type="Pfam" id="PF04136"/>
    </source>
</evidence>
<feature type="coiled-coil region" evidence="9">
    <location>
        <begin position="137"/>
        <end position="171"/>
    </location>
</feature>
<evidence type="ECO:0000259" key="12">
    <source>
        <dbReference type="Pfam" id="PF20671"/>
    </source>
</evidence>
<dbReference type="Pfam" id="PF04136">
    <property type="entry name" value="COG3_N"/>
    <property type="match status" value="1"/>
</dbReference>
<keyword evidence="7" id="KW-0472">Membrane</keyword>
<evidence type="ECO:0000256" key="7">
    <source>
        <dbReference type="ARBA" id="ARBA00023136"/>
    </source>
</evidence>
<evidence type="ECO:0000256" key="1">
    <source>
        <dbReference type="ARBA" id="ARBA00004395"/>
    </source>
</evidence>
<keyword evidence="9" id="KW-0175">Coiled coil</keyword>
<keyword evidence="14" id="KW-1185">Reference proteome</keyword>
<evidence type="ECO:0000256" key="4">
    <source>
        <dbReference type="ARBA" id="ARBA00022448"/>
    </source>
</evidence>
<organism evidence="13 14">
    <name type="scientific">Polyrhizophydium stewartii</name>
    <dbReference type="NCBI Taxonomy" id="2732419"/>
    <lineage>
        <taxon>Eukaryota</taxon>
        <taxon>Fungi</taxon>
        <taxon>Fungi incertae sedis</taxon>
        <taxon>Chytridiomycota</taxon>
        <taxon>Chytridiomycota incertae sedis</taxon>
        <taxon>Chytridiomycetes</taxon>
        <taxon>Rhizophydiales</taxon>
        <taxon>Rhizophydiales incertae sedis</taxon>
        <taxon>Polyrhizophydium</taxon>
    </lineage>
</organism>
<dbReference type="PANTHER" id="PTHR13302">
    <property type="entry name" value="CONSERVED OLIGOMERIC GOLGI COMPLEX COMPONENT 3"/>
    <property type="match status" value="1"/>
</dbReference>
<evidence type="ECO:0000256" key="10">
    <source>
        <dbReference type="SAM" id="MobiDB-lite"/>
    </source>
</evidence>
<name>A0ABR4NFA2_9FUNG</name>
<feature type="region of interest" description="Disordered" evidence="10">
    <location>
        <begin position="1253"/>
        <end position="1279"/>
    </location>
</feature>
<evidence type="ECO:0000256" key="9">
    <source>
        <dbReference type="SAM" id="Coils"/>
    </source>
</evidence>
<gene>
    <name evidence="13" type="primary">COG3_1</name>
    <name evidence="13" type="ORF">HK105_202124</name>
</gene>
<dbReference type="InterPro" id="IPR048320">
    <property type="entry name" value="COG3_N"/>
</dbReference>
<evidence type="ECO:0000256" key="2">
    <source>
        <dbReference type="ARBA" id="ARBA00009936"/>
    </source>
</evidence>
<comment type="caution">
    <text evidence="13">The sequence shown here is derived from an EMBL/GenBank/DDBJ whole genome shotgun (WGS) entry which is preliminary data.</text>
</comment>
<protein>
    <recommendedName>
        <fullName evidence="3">Conserved oligomeric Golgi complex subunit 3</fullName>
    </recommendedName>
    <alternativeName>
        <fullName evidence="8">Component of oligomeric Golgi complex 3</fullName>
    </alternativeName>
</protein>
<evidence type="ECO:0000256" key="3">
    <source>
        <dbReference type="ARBA" id="ARBA00020976"/>
    </source>
</evidence>
<sequence length="1334" mass="147379">MSASALAPLRSFEEWEARGVLSSRQLESIALLQAAAAELPVPEELATEAPAGDAVSEDGRGAAASAADGATGVHGVSPRSAAAAPAAATHPLAVESTIESTQQFLAWFAKVEEDMERGQEDIYRTCLATVRGYRDSADEILAKANEADALLDELERNYNFVEDKTKGLQIACETLLDEQTHLITVAEELASKLAYFNELEPITKLLSAPGEAIVLDDRFGPMLQKLDQCLAFVYKHPHYKDAELYRMRYRQCMTRSMTLIKMHFVDSIRALHGDIREKLAGRQTHEPLPTNMQLTLFYVKFRTLASRVKHLVSEIEERCNTHPEYLALLRDCFAAFFVVRRTLLGPFIADHIKTINSATTSLLEFTAKGCAYMIRLCADEYQLFRQFFDLGEDEALVFLESLATNLYDQLRPLIIRENKLDTLSDLCQSLISYLKTLEPAPGEEREDPEILSTNAAPVKFIVQKILEDSQQRLAFRAEAFVRQELQNFRPREEELLVLARGRGLPQPAAINFSVGVAPVLSDSLESVSGPHKGGDSVVPSPLTTTLSANLEAALDENASELQGAFVIGKLAYGGGEWYPTLQRALYVLGRLYGSVPEPVFEDLAQEVVDSCRQSLVAASEVLSAKQTKLDGQLFLIKNLLMLREQTSTFDARFVRVEGTVSFMEMMEALRSVIQNSWRAGAISAIGGAIMAARATTVVQSYADAKELLDRELKRVCEDLILETGKAATDPISAFMLKVSAFRLRNEARPFGSRDMLKNQSFAQPNQIGVVFEALKESVQQRLALTVARMADYLGDKKTQSVLIRIMRSNILETYQVFADIVAAEYDTATRARIATPAEMASLVDSALSAQSALFAEMDVVREWSARSDADLAAALATSPDGAAASTLLRMVRAQRTAALAHQRARVDAELSLKTALLGVPDRFDAWTVLSLLRRACVVASGAQNGHLLQAVWDCLVRVRSLDSLALADQILKTLRHHPERSFAAQQAQTLMSRSHQLLSWAIPGDLDPPAARLRYQSLQLLGSSSLLSADRQSCRKAAKLLLLATEHMPFKARTRESVVASVDAFIRRVYDANEFSVWWKSLSHPGFTEFCAQPGTKMDRQTLKLCVLLLVSELSRTPSAPSVLDRWICRVYGDDETAARRSAQDLIALFADHDDDLCHILLALIRADAALRRQTGPSLDKTGSNPMLDRVCAACNPCRVFVLLMEQWDFDHMCMLDLIIQEDALFARCLEELLGIFVRDPSALPYACESLSGLDARSHPSETDSDSESQERGSADLSDADSTDYFASVVSTLSELNHALSRAHSRKLISKDVSSLLSNLHTFIQMTDESSAEI</sequence>
<feature type="domain" description="Conserved oligomeric Golgi complex subunit 3 N-terminal" evidence="11">
    <location>
        <begin position="126"/>
        <end position="269"/>
    </location>
</feature>
<feature type="domain" description="Conserved oligomeric Golgi complex subunit 3 C-terminal" evidence="12">
    <location>
        <begin position="295"/>
        <end position="663"/>
    </location>
</feature>
<reference evidence="13 14" key="1">
    <citation type="submission" date="2023-09" db="EMBL/GenBank/DDBJ databases">
        <title>Pangenome analysis of Batrachochytrium dendrobatidis and related Chytrids.</title>
        <authorList>
            <person name="Yacoub M.N."/>
            <person name="Stajich J.E."/>
            <person name="James T.Y."/>
        </authorList>
    </citation>
    <scope>NUCLEOTIDE SEQUENCE [LARGE SCALE GENOMIC DNA]</scope>
    <source>
        <strain evidence="13 14">JEL0888</strain>
    </source>
</reference>
<dbReference type="Pfam" id="PF20671">
    <property type="entry name" value="COG3_C"/>
    <property type="match status" value="1"/>
</dbReference>
<dbReference type="EMBL" id="JADGIZ020000007">
    <property type="protein sequence ID" value="KAL2918197.1"/>
    <property type="molecule type" value="Genomic_DNA"/>
</dbReference>
<dbReference type="PANTHER" id="PTHR13302:SF8">
    <property type="entry name" value="CONSERVED OLIGOMERIC GOLGI COMPLEX SUBUNIT 3"/>
    <property type="match status" value="1"/>
</dbReference>
<dbReference type="InterPro" id="IPR007265">
    <property type="entry name" value="COG_su3"/>
</dbReference>
<dbReference type="Proteomes" id="UP001527925">
    <property type="component" value="Unassembled WGS sequence"/>
</dbReference>
<dbReference type="InterPro" id="IPR048685">
    <property type="entry name" value="COG3_C"/>
</dbReference>
<keyword evidence="5" id="KW-0653">Protein transport</keyword>
<proteinExistence type="inferred from homology"/>